<dbReference type="GO" id="GO:0042147">
    <property type="term" value="P:retrograde transport, endosome to Golgi"/>
    <property type="evidence" value="ECO:0007669"/>
    <property type="project" value="InterPro"/>
</dbReference>
<evidence type="ECO:0000256" key="7">
    <source>
        <dbReference type="ARBA" id="ARBA00023121"/>
    </source>
</evidence>
<keyword evidence="13" id="KW-1185">Reference proteome</keyword>
<gene>
    <name evidence="12" type="ORF">BDY21DRAFT_379954</name>
</gene>
<feature type="region of interest" description="Disordered" evidence="10">
    <location>
        <begin position="1"/>
        <end position="93"/>
    </location>
</feature>
<dbReference type="InterPro" id="IPR027267">
    <property type="entry name" value="AH/BAR_dom_sf"/>
</dbReference>
<feature type="compositionally biased region" description="Basic and acidic residues" evidence="10">
    <location>
        <begin position="13"/>
        <end position="22"/>
    </location>
</feature>
<feature type="region of interest" description="Disordered" evidence="10">
    <location>
        <begin position="458"/>
        <end position="565"/>
    </location>
</feature>
<dbReference type="AlphaFoldDB" id="A0A6A6NXS2"/>
<dbReference type="CDD" id="cd06867">
    <property type="entry name" value="PX_SNX41_42"/>
    <property type="match status" value="1"/>
</dbReference>
<feature type="compositionally biased region" description="Low complexity" evidence="10">
    <location>
        <begin position="278"/>
        <end position="287"/>
    </location>
</feature>
<comment type="subcellular location">
    <subcellularLocation>
        <location evidence="1">Endosome membrane</location>
        <topology evidence="1">Peripheral membrane protein</topology>
    </subcellularLocation>
</comment>
<dbReference type="Pfam" id="PF00787">
    <property type="entry name" value="PX"/>
    <property type="match status" value="1"/>
</dbReference>
<evidence type="ECO:0000256" key="1">
    <source>
        <dbReference type="ARBA" id="ARBA00004481"/>
    </source>
</evidence>
<dbReference type="PANTHER" id="PTHR46979">
    <property type="entry name" value="SORTING NEXIN-41"/>
    <property type="match status" value="1"/>
</dbReference>
<dbReference type="GO" id="GO:0006914">
    <property type="term" value="P:autophagy"/>
    <property type="evidence" value="ECO:0007669"/>
    <property type="project" value="UniProtKB-KW"/>
</dbReference>
<comment type="similarity">
    <text evidence="2">Belongs to the sorting nexin family.</text>
</comment>
<feature type="compositionally biased region" description="Polar residues" evidence="10">
    <location>
        <begin position="257"/>
        <end position="271"/>
    </location>
</feature>
<evidence type="ECO:0000313" key="12">
    <source>
        <dbReference type="EMBL" id="KAF2456358.1"/>
    </source>
</evidence>
<evidence type="ECO:0000256" key="2">
    <source>
        <dbReference type="ARBA" id="ARBA00010883"/>
    </source>
</evidence>
<protein>
    <submittedName>
        <fullName evidence="12">Sorting nexin-like protein-41</fullName>
    </submittedName>
</protein>
<dbReference type="GO" id="GO:0010008">
    <property type="term" value="C:endosome membrane"/>
    <property type="evidence" value="ECO:0007669"/>
    <property type="project" value="UniProtKB-SubCell"/>
</dbReference>
<feature type="region of interest" description="Disordered" evidence="10">
    <location>
        <begin position="248"/>
        <end position="287"/>
    </location>
</feature>
<dbReference type="Proteomes" id="UP000799766">
    <property type="component" value="Unassembled WGS sequence"/>
</dbReference>
<evidence type="ECO:0000256" key="4">
    <source>
        <dbReference type="ARBA" id="ARBA00022753"/>
    </source>
</evidence>
<dbReference type="SMART" id="SM00312">
    <property type="entry name" value="PX"/>
    <property type="match status" value="1"/>
</dbReference>
<evidence type="ECO:0000256" key="6">
    <source>
        <dbReference type="ARBA" id="ARBA00023006"/>
    </source>
</evidence>
<dbReference type="GO" id="GO:0015031">
    <property type="term" value="P:protein transport"/>
    <property type="evidence" value="ECO:0007669"/>
    <property type="project" value="UniProtKB-KW"/>
</dbReference>
<dbReference type="GO" id="GO:0005829">
    <property type="term" value="C:cytosol"/>
    <property type="evidence" value="ECO:0007669"/>
    <property type="project" value="GOC"/>
</dbReference>
<evidence type="ECO:0000256" key="3">
    <source>
        <dbReference type="ARBA" id="ARBA00022448"/>
    </source>
</evidence>
<accession>A0A6A6NXS2</accession>
<keyword evidence="7" id="KW-0446">Lipid-binding</keyword>
<keyword evidence="5" id="KW-0653">Protein transport</keyword>
<proteinExistence type="inferred from homology"/>
<dbReference type="Gene3D" id="1.20.1270.60">
    <property type="entry name" value="Arfaptin homology (AH) domain/BAR domain"/>
    <property type="match status" value="2"/>
</dbReference>
<evidence type="ECO:0000256" key="8">
    <source>
        <dbReference type="ARBA" id="ARBA00023136"/>
    </source>
</evidence>
<dbReference type="GO" id="GO:0035091">
    <property type="term" value="F:phosphatidylinositol binding"/>
    <property type="evidence" value="ECO:0007669"/>
    <property type="project" value="InterPro"/>
</dbReference>
<keyword evidence="8" id="KW-0472">Membrane</keyword>
<reference evidence="12" key="1">
    <citation type="journal article" date="2020" name="Stud. Mycol.">
        <title>101 Dothideomycetes genomes: a test case for predicting lifestyles and emergence of pathogens.</title>
        <authorList>
            <person name="Haridas S."/>
            <person name="Albert R."/>
            <person name="Binder M."/>
            <person name="Bloem J."/>
            <person name="Labutti K."/>
            <person name="Salamov A."/>
            <person name="Andreopoulos B."/>
            <person name="Baker S."/>
            <person name="Barry K."/>
            <person name="Bills G."/>
            <person name="Bluhm B."/>
            <person name="Cannon C."/>
            <person name="Castanera R."/>
            <person name="Culley D."/>
            <person name="Daum C."/>
            <person name="Ezra D."/>
            <person name="Gonzalez J."/>
            <person name="Henrissat B."/>
            <person name="Kuo A."/>
            <person name="Liang C."/>
            <person name="Lipzen A."/>
            <person name="Lutzoni F."/>
            <person name="Magnuson J."/>
            <person name="Mondo S."/>
            <person name="Nolan M."/>
            <person name="Ohm R."/>
            <person name="Pangilinan J."/>
            <person name="Park H.-J."/>
            <person name="Ramirez L."/>
            <person name="Alfaro M."/>
            <person name="Sun H."/>
            <person name="Tritt A."/>
            <person name="Yoshinaga Y."/>
            <person name="Zwiers L.-H."/>
            <person name="Turgeon B."/>
            <person name="Goodwin S."/>
            <person name="Spatafora J."/>
            <person name="Crous P."/>
            <person name="Grigoriev I."/>
        </authorList>
    </citation>
    <scope>NUCLEOTIDE SEQUENCE</scope>
    <source>
        <strain evidence="12">ATCC 16933</strain>
    </source>
</reference>
<evidence type="ECO:0000313" key="13">
    <source>
        <dbReference type="Proteomes" id="UP000799766"/>
    </source>
</evidence>
<evidence type="ECO:0000256" key="10">
    <source>
        <dbReference type="SAM" id="MobiDB-lite"/>
    </source>
</evidence>
<dbReference type="SUPFAM" id="SSF64268">
    <property type="entry name" value="PX domain"/>
    <property type="match status" value="1"/>
</dbReference>
<dbReference type="OrthoDB" id="289314at2759"/>
<dbReference type="InterPro" id="IPR036871">
    <property type="entry name" value="PX_dom_sf"/>
</dbReference>
<keyword evidence="6" id="KW-0072">Autophagy</keyword>
<keyword evidence="3" id="KW-0813">Transport</keyword>
<evidence type="ECO:0000256" key="9">
    <source>
        <dbReference type="SAM" id="Coils"/>
    </source>
</evidence>
<dbReference type="EMBL" id="MU001683">
    <property type="protein sequence ID" value="KAF2456358.1"/>
    <property type="molecule type" value="Genomic_DNA"/>
</dbReference>
<evidence type="ECO:0000259" key="11">
    <source>
        <dbReference type="PROSITE" id="PS50195"/>
    </source>
</evidence>
<dbReference type="InterPro" id="IPR044106">
    <property type="entry name" value="PX_Snx41/Atg20"/>
</dbReference>
<feature type="compositionally biased region" description="Low complexity" evidence="10">
    <location>
        <begin position="460"/>
        <end position="502"/>
    </location>
</feature>
<keyword evidence="4" id="KW-0967">Endosome</keyword>
<organism evidence="12 13">
    <name type="scientific">Lineolata rhizophorae</name>
    <dbReference type="NCBI Taxonomy" id="578093"/>
    <lineage>
        <taxon>Eukaryota</taxon>
        <taxon>Fungi</taxon>
        <taxon>Dikarya</taxon>
        <taxon>Ascomycota</taxon>
        <taxon>Pezizomycotina</taxon>
        <taxon>Dothideomycetes</taxon>
        <taxon>Dothideomycetes incertae sedis</taxon>
        <taxon>Lineolatales</taxon>
        <taxon>Lineolataceae</taxon>
        <taxon>Lineolata</taxon>
    </lineage>
</organism>
<dbReference type="PROSITE" id="PS50195">
    <property type="entry name" value="PX"/>
    <property type="match status" value="1"/>
</dbReference>
<name>A0A6A6NXS2_9PEZI</name>
<dbReference type="InterPro" id="IPR051079">
    <property type="entry name" value="Sorting_Nexin_Autophagy"/>
</dbReference>
<dbReference type="Gene3D" id="3.30.1520.10">
    <property type="entry name" value="Phox-like domain"/>
    <property type="match status" value="1"/>
</dbReference>
<dbReference type="InterPro" id="IPR001683">
    <property type="entry name" value="PX_dom"/>
</dbReference>
<evidence type="ECO:0000256" key="5">
    <source>
        <dbReference type="ARBA" id="ARBA00022927"/>
    </source>
</evidence>
<keyword evidence="9" id="KW-0175">Coiled coil</keyword>
<feature type="domain" description="PX" evidence="11">
    <location>
        <begin position="101"/>
        <end position="221"/>
    </location>
</feature>
<dbReference type="PANTHER" id="PTHR46979:SF2">
    <property type="entry name" value="SORTING NEXIN-41"/>
    <property type="match status" value="1"/>
</dbReference>
<sequence>MWDDEDNNPYGSLDRRDSENSHPGHLGSPGAGFQRPETPPSGISTPRDESPEFVAQPGALSDVDYDEEIARAGSAGGAGSGERRRPPKKGGYDSRIEQILYEFPDQPILITHAGKNLESGGSYIAYTIRTGDLEVRRRYSEFASLRQTLVNLHPTLIIPPIPEKHSMADYAAKPTKAKEDVGIIELRKRMLAVFLNRCRKMDDVREDGVWWRFLDPNASWNEVLHSHPVSSIPKNVLKAPPLDTANPTPAHAYLPVPSSSAKLKPSTTVPSGTPASPPSHAASATAAAHTIPGPQIFGKFPPSAKNLSEEELDPYFMSFEASSRELETLLQGSMEKVNRRLLAHLASLGDDLAELGARYNGFALSEQAPSLAAAIERVGQSADSTYLQTAELSAGLSAGFAEPMRESAQFAGVVRAVLRYRVLKRIQEEQTRDELAKKRALLENLERSEMEARRIEQYLSSTTGSGAAGSPAETRPRRSGSSASQKSDASSGAADQGAGAAATGPPHRPDEDVASIDSDFPPTHGEPTSPGGGGRTSEATSPTTSPTKNHRKSSSAGFGGGGGGGGGGNFVTNKIFGRISHAVHGIVDVDPERTRRDQIGKTRESLVNLEQALDVASKDVKDASAAVLADLKRFQMDKEDDLKRYMIAFAKCHIDWARRNQQTWEEAKAEVGAIEPRQAA</sequence>
<feature type="coiled-coil region" evidence="9">
    <location>
        <begin position="428"/>
        <end position="458"/>
    </location>
</feature>